<dbReference type="OrthoDB" id="25165at2759"/>
<proteinExistence type="inferred from homology"/>
<dbReference type="SUPFAM" id="SSF52833">
    <property type="entry name" value="Thioredoxin-like"/>
    <property type="match status" value="1"/>
</dbReference>
<protein>
    <submittedName>
        <fullName evidence="3">Selenom protein</fullName>
    </submittedName>
</protein>
<keyword evidence="4" id="KW-1185">Reference proteome</keyword>
<accession>A0A812L3M8</accession>
<sequence>MTGSVPGFKDLTVNFIPGAKPQLVCFSDEEEVERLDLETMKIRELHQLMKDKGFERTAPVPEDL</sequence>
<dbReference type="InterPro" id="IPR038219">
    <property type="entry name" value="Sep15/SelM_sf"/>
</dbReference>
<dbReference type="InterPro" id="IPR014912">
    <property type="entry name" value="Sep15_SelM_dom"/>
</dbReference>
<reference evidence="3" key="1">
    <citation type="submission" date="2021-02" db="EMBL/GenBank/DDBJ databases">
        <authorList>
            <person name="Dougan E. K."/>
            <person name="Rhodes N."/>
            <person name="Thang M."/>
            <person name="Chan C."/>
        </authorList>
    </citation>
    <scope>NUCLEOTIDE SEQUENCE</scope>
</reference>
<gene>
    <name evidence="3" type="primary">selenom</name>
    <name evidence="3" type="ORF">SPIL2461_LOCUS3755</name>
</gene>
<dbReference type="AlphaFoldDB" id="A0A812L3M8"/>
<organism evidence="3 4">
    <name type="scientific">Symbiodinium pilosum</name>
    <name type="common">Dinoflagellate</name>
    <dbReference type="NCBI Taxonomy" id="2952"/>
    <lineage>
        <taxon>Eukaryota</taxon>
        <taxon>Sar</taxon>
        <taxon>Alveolata</taxon>
        <taxon>Dinophyceae</taxon>
        <taxon>Suessiales</taxon>
        <taxon>Symbiodiniaceae</taxon>
        <taxon>Symbiodinium</taxon>
    </lineage>
</organism>
<dbReference type="Proteomes" id="UP000649617">
    <property type="component" value="Unassembled WGS sequence"/>
</dbReference>
<comment type="similarity">
    <text evidence="1">Belongs to the selenoprotein M/F family.</text>
</comment>
<name>A0A812L3M8_SYMPI</name>
<dbReference type="Gene3D" id="3.40.30.50">
    <property type="entry name" value="Sep15/SelM thioredoxin-like domain, active-site redox motif"/>
    <property type="match status" value="1"/>
</dbReference>
<evidence type="ECO:0000313" key="3">
    <source>
        <dbReference type="EMBL" id="CAE7234877.1"/>
    </source>
</evidence>
<comment type="caution">
    <text evidence="3">The sequence shown here is derived from an EMBL/GenBank/DDBJ whole genome shotgun (WGS) entry which is preliminary data.</text>
</comment>
<dbReference type="EMBL" id="CAJNIZ010004666">
    <property type="protein sequence ID" value="CAE7234877.1"/>
    <property type="molecule type" value="Genomic_DNA"/>
</dbReference>
<dbReference type="Pfam" id="PF08806">
    <property type="entry name" value="Sep15_SelM"/>
    <property type="match status" value="1"/>
</dbReference>
<dbReference type="InterPro" id="IPR036249">
    <property type="entry name" value="Thioredoxin-like_sf"/>
</dbReference>
<feature type="domain" description="Selenoprotein F/M" evidence="2">
    <location>
        <begin position="3"/>
        <end position="54"/>
    </location>
</feature>
<evidence type="ECO:0000256" key="1">
    <source>
        <dbReference type="ARBA" id="ARBA00005742"/>
    </source>
</evidence>
<evidence type="ECO:0000259" key="2">
    <source>
        <dbReference type="Pfam" id="PF08806"/>
    </source>
</evidence>
<evidence type="ECO:0000313" key="4">
    <source>
        <dbReference type="Proteomes" id="UP000649617"/>
    </source>
</evidence>